<dbReference type="AlphaFoldDB" id="A0A0G1IYQ5"/>
<comment type="caution">
    <text evidence="1">The sequence shown here is derived from an EMBL/GenBank/DDBJ whole genome shotgun (WGS) entry which is preliminary data.</text>
</comment>
<dbReference type="EMBL" id="LCIV01000002">
    <property type="protein sequence ID" value="KKT64160.1"/>
    <property type="molecule type" value="Genomic_DNA"/>
</dbReference>
<evidence type="ECO:0000313" key="2">
    <source>
        <dbReference type="Proteomes" id="UP000034652"/>
    </source>
</evidence>
<name>A0A0G1IYQ5_9BACT</name>
<accession>A0A0G1IYQ5</accession>
<gene>
    <name evidence="1" type="ORF">UW57_C0002G0040</name>
</gene>
<dbReference type="Proteomes" id="UP000034652">
    <property type="component" value="Unassembled WGS sequence"/>
</dbReference>
<evidence type="ECO:0000313" key="1">
    <source>
        <dbReference type="EMBL" id="KKT64160.1"/>
    </source>
</evidence>
<protein>
    <submittedName>
        <fullName evidence="1">Uncharacterized protein</fullName>
    </submittedName>
</protein>
<organism evidence="1 2">
    <name type="scientific">Candidatus Giovannonibacteria bacterium GW2011_GWA1_44_29</name>
    <dbReference type="NCBI Taxonomy" id="1618646"/>
    <lineage>
        <taxon>Bacteria</taxon>
        <taxon>Candidatus Giovannoniibacteriota</taxon>
    </lineage>
</organism>
<reference evidence="1 2" key="1">
    <citation type="journal article" date="2015" name="Nature">
        <title>rRNA introns, odd ribosomes, and small enigmatic genomes across a large radiation of phyla.</title>
        <authorList>
            <person name="Brown C.T."/>
            <person name="Hug L.A."/>
            <person name="Thomas B.C."/>
            <person name="Sharon I."/>
            <person name="Castelle C.J."/>
            <person name="Singh A."/>
            <person name="Wilkins M.J."/>
            <person name="Williams K.H."/>
            <person name="Banfield J.F."/>
        </authorList>
    </citation>
    <scope>NUCLEOTIDE SEQUENCE [LARGE SCALE GENOMIC DNA]</scope>
</reference>
<proteinExistence type="predicted"/>
<sequence length="232" mass="27258">MLLEKEKRKSGNEAIRVLISLKTKILRDLKEVVNAGDFDYRTFGTAIEKHLTDIIVSIFEKAGFIKNNKDYIVAPHKNYFPDFELKTAPPIAIEFKSGNRNQNRQGKWATVKNSENDMGTLNEWPKRIKKFGGKNIYYIFVIYNFSEKTKQVQNVEIAPFYEFLGLNKSKFIKYREKDGNLRPKNFDAKPPIKTFEQFEQLINKTAVYRSRRIIKKHRQIIKDVQNIKKGMD</sequence>